<comment type="caution">
    <text evidence="5">The sequence shown here is derived from an EMBL/GenBank/DDBJ whole genome shotgun (WGS) entry which is preliminary data.</text>
</comment>
<protein>
    <submittedName>
        <fullName evidence="5">AraC family transcriptional regulator</fullName>
    </submittedName>
</protein>
<proteinExistence type="predicted"/>
<gene>
    <name evidence="5" type="ORF">EMO92_04825</name>
</gene>
<dbReference type="PROSITE" id="PS01124">
    <property type="entry name" value="HTH_ARAC_FAMILY_2"/>
    <property type="match status" value="1"/>
</dbReference>
<evidence type="ECO:0000313" key="5">
    <source>
        <dbReference type="EMBL" id="KAA8825787.1"/>
    </source>
</evidence>
<dbReference type="AlphaFoldDB" id="A0A5J5E9H1"/>
<dbReference type="GO" id="GO:0043565">
    <property type="term" value="F:sequence-specific DNA binding"/>
    <property type="evidence" value="ECO:0007669"/>
    <property type="project" value="InterPro"/>
</dbReference>
<dbReference type="RefSeq" id="WP_150335426.1">
    <property type="nucleotide sequence ID" value="NZ_RZUG01000005.1"/>
</dbReference>
<dbReference type="PANTHER" id="PTHR43280:SF28">
    <property type="entry name" value="HTH-TYPE TRANSCRIPTIONAL ACTIVATOR RHAS"/>
    <property type="match status" value="1"/>
</dbReference>
<dbReference type="PANTHER" id="PTHR43280">
    <property type="entry name" value="ARAC-FAMILY TRANSCRIPTIONAL REGULATOR"/>
    <property type="match status" value="1"/>
</dbReference>
<accession>A0A5J5E9H1</accession>
<dbReference type="Pfam" id="PF12833">
    <property type="entry name" value="HTH_18"/>
    <property type="match status" value="1"/>
</dbReference>
<dbReference type="Gene3D" id="1.10.10.60">
    <property type="entry name" value="Homeodomain-like"/>
    <property type="match status" value="2"/>
</dbReference>
<dbReference type="InterPro" id="IPR018060">
    <property type="entry name" value="HTH_AraC"/>
</dbReference>
<keyword evidence="2" id="KW-0238">DNA-binding</keyword>
<sequence>MGAEERIGFLGELIAACHDLRIHRIEPWPREAAECDSATAQNGEETVVAMLSLHGYRSEENRRHPVFVTDEHNLTCIAVYDPDGKTVYTLGPFFLSLPTEDCGVCAETLSFTQAVEYAIMLQYAASLERVDIDAFEYLGGESGNRESWFSSARPHGTYELEQEMLRQVREGDVEAVRRSMTRITLTGRIGKLGDGDPLRQAKNAAFVGLVLFSRAAIEGGVPPEISYDLTDHYFQLVEQTDDFSELRRISQLSQRDFVERVRRARIVSEPSKAIALCKEYIEMHLEDGVTLRDVADVCGYAPYYLSRKFKAAEGLTLKRYIDRRRLVRAEFLLRTSSRSIRDIAQGLGYSSASHFAEIFHAAYAMTPGDFRAHHRS</sequence>
<feature type="domain" description="HTH araC/xylS-type" evidence="4">
    <location>
        <begin position="275"/>
        <end position="373"/>
    </location>
</feature>
<keyword evidence="1" id="KW-0805">Transcription regulation</keyword>
<evidence type="ECO:0000259" key="4">
    <source>
        <dbReference type="PROSITE" id="PS01124"/>
    </source>
</evidence>
<keyword evidence="3" id="KW-0804">Transcription</keyword>
<dbReference type="SUPFAM" id="SSF46689">
    <property type="entry name" value="Homeodomain-like"/>
    <property type="match status" value="2"/>
</dbReference>
<dbReference type="PRINTS" id="PR00032">
    <property type="entry name" value="HTHARAC"/>
</dbReference>
<dbReference type="InterPro" id="IPR020449">
    <property type="entry name" value="Tscrpt_reg_AraC-type_HTH"/>
</dbReference>
<name>A0A5J5E9H1_9BIFI</name>
<evidence type="ECO:0000313" key="6">
    <source>
        <dbReference type="Proteomes" id="UP000326251"/>
    </source>
</evidence>
<evidence type="ECO:0000256" key="2">
    <source>
        <dbReference type="ARBA" id="ARBA00023125"/>
    </source>
</evidence>
<evidence type="ECO:0000256" key="3">
    <source>
        <dbReference type="ARBA" id="ARBA00023163"/>
    </source>
</evidence>
<dbReference type="GO" id="GO:0003700">
    <property type="term" value="F:DNA-binding transcription factor activity"/>
    <property type="evidence" value="ECO:0007669"/>
    <property type="project" value="InterPro"/>
</dbReference>
<dbReference type="EMBL" id="RZUG01000005">
    <property type="protein sequence ID" value="KAA8825787.1"/>
    <property type="molecule type" value="Genomic_DNA"/>
</dbReference>
<dbReference type="Proteomes" id="UP000326251">
    <property type="component" value="Unassembled WGS sequence"/>
</dbReference>
<organism evidence="5 6">
    <name type="scientific">Bifidobacterium reuteri</name>
    <dbReference type="NCBI Taxonomy" id="983706"/>
    <lineage>
        <taxon>Bacteria</taxon>
        <taxon>Bacillati</taxon>
        <taxon>Actinomycetota</taxon>
        <taxon>Actinomycetes</taxon>
        <taxon>Bifidobacteriales</taxon>
        <taxon>Bifidobacteriaceae</taxon>
        <taxon>Bifidobacterium</taxon>
    </lineage>
</organism>
<dbReference type="SMART" id="SM00342">
    <property type="entry name" value="HTH_ARAC"/>
    <property type="match status" value="1"/>
</dbReference>
<evidence type="ECO:0000256" key="1">
    <source>
        <dbReference type="ARBA" id="ARBA00023015"/>
    </source>
</evidence>
<reference evidence="5 6" key="1">
    <citation type="journal article" date="2019" name="Syst. Appl. Microbiol.">
        <title>Characterization of Bifidobacterium species in feaces of the Egyptian fruit bat: Description of B. vespertilionis sp. nov. and B. rousetti sp. nov.</title>
        <authorList>
            <person name="Modesto M."/>
            <person name="Satti M."/>
            <person name="Watanabe K."/>
            <person name="Puglisi E."/>
            <person name="Morelli L."/>
            <person name="Huang C.-H."/>
            <person name="Liou J.-S."/>
            <person name="Miyashita M."/>
            <person name="Tamura T."/>
            <person name="Saito S."/>
            <person name="Mori K."/>
            <person name="Huang L."/>
            <person name="Sciavilla P."/>
            <person name="Sandri C."/>
            <person name="Spiezio C."/>
            <person name="Vitali F."/>
            <person name="Cavalieri D."/>
            <person name="Perpetuini G."/>
            <person name="Tofalo R."/>
            <person name="Bonetti A."/>
            <person name="Arita M."/>
            <person name="Mattarelli P."/>
        </authorList>
    </citation>
    <scope>NUCLEOTIDE SEQUENCE [LARGE SCALE GENOMIC DNA]</scope>
    <source>
        <strain evidence="5 6">RST19</strain>
    </source>
</reference>
<dbReference type="InterPro" id="IPR009057">
    <property type="entry name" value="Homeodomain-like_sf"/>
</dbReference>